<feature type="transmembrane region" description="Helical" evidence="5">
    <location>
        <begin position="21"/>
        <end position="44"/>
    </location>
</feature>
<evidence type="ECO:0000256" key="1">
    <source>
        <dbReference type="ARBA" id="ARBA00004127"/>
    </source>
</evidence>
<feature type="domain" description="HTTM-like" evidence="6">
    <location>
        <begin position="16"/>
        <end position="294"/>
    </location>
</feature>
<proteinExistence type="predicted"/>
<evidence type="ECO:0000256" key="3">
    <source>
        <dbReference type="ARBA" id="ARBA00022989"/>
    </source>
</evidence>
<dbReference type="Pfam" id="PF05090">
    <property type="entry name" value="HTTM"/>
    <property type="match status" value="1"/>
</dbReference>
<evidence type="ECO:0000313" key="7">
    <source>
        <dbReference type="EMBL" id="MBB4108272.1"/>
    </source>
</evidence>
<organism evidence="7 8">
    <name type="scientific">Pedobacter zeae</name>
    <dbReference type="NCBI Taxonomy" id="1737356"/>
    <lineage>
        <taxon>Bacteria</taxon>
        <taxon>Pseudomonadati</taxon>
        <taxon>Bacteroidota</taxon>
        <taxon>Sphingobacteriia</taxon>
        <taxon>Sphingobacteriales</taxon>
        <taxon>Sphingobacteriaceae</taxon>
        <taxon>Pedobacter</taxon>
    </lineage>
</organism>
<dbReference type="AlphaFoldDB" id="A0A7W6KCZ3"/>
<feature type="transmembrane region" description="Helical" evidence="5">
    <location>
        <begin position="142"/>
        <end position="162"/>
    </location>
</feature>
<dbReference type="GO" id="GO:0012505">
    <property type="term" value="C:endomembrane system"/>
    <property type="evidence" value="ECO:0007669"/>
    <property type="project" value="UniProtKB-SubCell"/>
</dbReference>
<dbReference type="PANTHER" id="PTHR39535:SF2">
    <property type="entry name" value="HTTM DOMAIN-CONTAINING PROTEIN"/>
    <property type="match status" value="1"/>
</dbReference>
<feature type="transmembrane region" description="Helical" evidence="5">
    <location>
        <begin position="222"/>
        <end position="244"/>
    </location>
</feature>
<accession>A0A7W6KCZ3</accession>
<dbReference type="Proteomes" id="UP000532273">
    <property type="component" value="Unassembled WGS sequence"/>
</dbReference>
<evidence type="ECO:0000313" key="8">
    <source>
        <dbReference type="Proteomes" id="UP000532273"/>
    </source>
</evidence>
<comment type="caution">
    <text evidence="7">The sequence shown here is derived from an EMBL/GenBank/DDBJ whole genome shotgun (WGS) entry which is preliminary data.</text>
</comment>
<evidence type="ECO:0000256" key="5">
    <source>
        <dbReference type="SAM" id="Phobius"/>
    </source>
</evidence>
<feature type="transmembrane region" description="Helical" evidence="5">
    <location>
        <begin position="90"/>
        <end position="110"/>
    </location>
</feature>
<dbReference type="InterPro" id="IPR052964">
    <property type="entry name" value="Sporulation_signal_mat"/>
</dbReference>
<dbReference type="InterPro" id="IPR053934">
    <property type="entry name" value="HTTM_dom"/>
</dbReference>
<comment type="subcellular location">
    <subcellularLocation>
        <location evidence="1">Endomembrane system</location>
        <topology evidence="1">Multi-pass membrane protein</topology>
    </subcellularLocation>
</comment>
<gene>
    <name evidence="7" type="ORF">GGQ60_002253</name>
</gene>
<evidence type="ECO:0000256" key="2">
    <source>
        <dbReference type="ARBA" id="ARBA00022692"/>
    </source>
</evidence>
<keyword evidence="2 5" id="KW-0812">Transmembrane</keyword>
<evidence type="ECO:0000256" key="4">
    <source>
        <dbReference type="ARBA" id="ARBA00023136"/>
    </source>
</evidence>
<dbReference type="PANTHER" id="PTHR39535">
    <property type="entry name" value="SPORULATION-DELAYING PROTEIN SDPB"/>
    <property type="match status" value="1"/>
</dbReference>
<name>A0A7W6KCZ3_9SPHI</name>
<dbReference type="RefSeq" id="WP_183763582.1">
    <property type="nucleotide sequence ID" value="NZ_BMHZ01000001.1"/>
</dbReference>
<dbReference type="EMBL" id="JACIEF010000002">
    <property type="protein sequence ID" value="MBB4108272.1"/>
    <property type="molecule type" value="Genomic_DNA"/>
</dbReference>
<reference evidence="7 8" key="1">
    <citation type="submission" date="2020-08" db="EMBL/GenBank/DDBJ databases">
        <title>Genomic Encyclopedia of Type Strains, Phase IV (KMG-IV): sequencing the most valuable type-strain genomes for metagenomic binning, comparative biology and taxonomic classification.</title>
        <authorList>
            <person name="Goeker M."/>
        </authorList>
    </citation>
    <scope>NUCLEOTIDE SEQUENCE [LARGE SCALE GENOMIC DNA]</scope>
    <source>
        <strain evidence="7 8">DSM 100774</strain>
    </source>
</reference>
<protein>
    <recommendedName>
        <fullName evidence="6">HTTM-like domain-containing protein</fullName>
    </recommendedName>
</protein>
<dbReference type="SMART" id="SM00752">
    <property type="entry name" value="HTTM"/>
    <property type="match status" value="1"/>
</dbReference>
<sequence>MNIISKINKISDHFLFKPLKTNVFAFFRIAVSIHCLVFVLSIYAEMHKFFGLSGFSNREVTETFIRLKFIPRLSWFSDIFGGLFSSDAQMLHFILLIHLIFIIMLLFGLFTRFSAIITLFIHLCIIQSNTFFLYGMDYFTTISLFFCTFMPVTDFSLDEFLLKRKTASPEFKRFCIRFIQIQMCFIYFFGGFHKAIGINWWNGESMWKALTRPPFNNFDFSFMAKYPIVFMLMGWATVVHEILYPFMAFTRFFRKYWVLAIITMHLCIGIFMGLYLFASIMIILNITAFLNKELDAVLNSLQLFTTRASGKIKQLHFPDLKFPLRVFKHIKN</sequence>
<dbReference type="InterPro" id="IPR011020">
    <property type="entry name" value="HTTM-like"/>
</dbReference>
<keyword evidence="4 5" id="KW-0472">Membrane</keyword>
<evidence type="ECO:0000259" key="6">
    <source>
        <dbReference type="SMART" id="SM00752"/>
    </source>
</evidence>
<feature type="transmembrane region" description="Helical" evidence="5">
    <location>
        <begin position="256"/>
        <end position="284"/>
    </location>
</feature>
<feature type="transmembrane region" description="Helical" evidence="5">
    <location>
        <begin position="183"/>
        <end position="202"/>
    </location>
</feature>
<keyword evidence="3 5" id="KW-1133">Transmembrane helix</keyword>